<evidence type="ECO:0000313" key="4">
    <source>
        <dbReference type="EMBL" id="KAF0042486.1"/>
    </source>
</evidence>
<dbReference type="InterPro" id="IPR001995">
    <property type="entry name" value="Peptidase_A2_cat"/>
</dbReference>
<reference evidence="4 5" key="1">
    <citation type="submission" date="2019-06" db="EMBL/GenBank/DDBJ databases">
        <title>Draft genomes of female and male turbot (Scophthalmus maximus).</title>
        <authorList>
            <person name="Xu H."/>
            <person name="Xu X.-W."/>
            <person name="Shao C."/>
            <person name="Chen S."/>
        </authorList>
    </citation>
    <scope>NUCLEOTIDE SEQUENCE [LARGE SCALE GENOMIC DNA]</scope>
    <source>
        <strain evidence="4">Ysfricsl-2016a</strain>
        <tissue evidence="4">Blood</tissue>
    </source>
</reference>
<evidence type="ECO:0000256" key="1">
    <source>
        <dbReference type="SAM" id="MobiDB-lite"/>
    </source>
</evidence>
<evidence type="ECO:0000313" key="5">
    <source>
        <dbReference type="Proteomes" id="UP000438429"/>
    </source>
</evidence>
<dbReference type="Gene3D" id="4.10.60.10">
    <property type="entry name" value="Zinc finger, CCHC-type"/>
    <property type="match status" value="1"/>
</dbReference>
<protein>
    <recommendedName>
        <fullName evidence="3">Peptidase A2 domain-containing protein</fullName>
    </recommendedName>
</protein>
<keyword evidence="2" id="KW-0732">Signal</keyword>
<accession>A0A6A4T4L9</accession>
<dbReference type="GO" id="GO:0004190">
    <property type="term" value="F:aspartic-type endopeptidase activity"/>
    <property type="evidence" value="ECO:0007669"/>
    <property type="project" value="InterPro"/>
</dbReference>
<dbReference type="CDD" id="cd00303">
    <property type="entry name" value="retropepsin_like"/>
    <property type="match status" value="1"/>
</dbReference>
<dbReference type="Proteomes" id="UP000438429">
    <property type="component" value="Unassembled WGS sequence"/>
</dbReference>
<proteinExistence type="predicted"/>
<dbReference type="AlphaFoldDB" id="A0A6A4T4L9"/>
<evidence type="ECO:0000259" key="3">
    <source>
        <dbReference type="PROSITE" id="PS50175"/>
    </source>
</evidence>
<evidence type="ECO:0000256" key="2">
    <source>
        <dbReference type="SAM" id="SignalP"/>
    </source>
</evidence>
<dbReference type="PANTHER" id="PTHR15503">
    <property type="entry name" value="LDOC1 RELATED"/>
    <property type="match status" value="1"/>
</dbReference>
<name>A0A6A4T4L9_SCOMX</name>
<dbReference type="GO" id="GO:0003676">
    <property type="term" value="F:nucleic acid binding"/>
    <property type="evidence" value="ECO:0007669"/>
    <property type="project" value="InterPro"/>
</dbReference>
<feature type="chain" id="PRO_5025427891" description="Peptidase A2 domain-containing protein" evidence="2">
    <location>
        <begin position="33"/>
        <end position="285"/>
    </location>
</feature>
<dbReference type="GO" id="GO:0008270">
    <property type="term" value="F:zinc ion binding"/>
    <property type="evidence" value="ECO:0007669"/>
    <property type="project" value="InterPro"/>
</dbReference>
<dbReference type="PANTHER" id="PTHR15503:SF36">
    <property type="entry name" value="RETROTRANSPOSON GAG-LIKE PROTEIN 5"/>
    <property type="match status" value="1"/>
</dbReference>
<dbReference type="SUPFAM" id="SSF57756">
    <property type="entry name" value="Retrovirus zinc finger-like domains"/>
    <property type="match status" value="1"/>
</dbReference>
<gene>
    <name evidence="4" type="ORF">F2P81_006018</name>
</gene>
<feature type="region of interest" description="Disordered" evidence="1">
    <location>
        <begin position="149"/>
        <end position="186"/>
    </location>
</feature>
<sequence length="285" mass="31312">MQSVLMYCGSLCAIFIALFCMICSLLNWCCEAVVQAGAAYSNMDVLEPVLYPELLSEYGDSSPELLLHVLPFDLAESTSQLAWEAPETRCLPPALNSILCCLTAVIPACGVNKGLDSLVALAIRTDNRIGQLRPQWSGRSVLKERPRCYQTPGLSAPRRSPPKQCRHSTSEGEGEPMQLGRARLTQEERRRRQLEGRCFYYGEFGHLVAACPAKRPLVVRPFTASGPDSCTLTTVKVKHHTTTELKALIDSGADESLMDWGLAEEFGLKTELLAKPIKAKALNGK</sequence>
<feature type="domain" description="Peptidase A2" evidence="3">
    <location>
        <begin position="245"/>
        <end position="258"/>
    </location>
</feature>
<comment type="caution">
    <text evidence="4">The sequence shown here is derived from an EMBL/GenBank/DDBJ whole genome shotgun (WGS) entry which is preliminary data.</text>
</comment>
<dbReference type="InterPro" id="IPR032567">
    <property type="entry name" value="RTL1-rel"/>
</dbReference>
<dbReference type="GO" id="GO:0006508">
    <property type="term" value="P:proteolysis"/>
    <property type="evidence" value="ECO:0007669"/>
    <property type="project" value="InterPro"/>
</dbReference>
<organism evidence="4 5">
    <name type="scientific">Scophthalmus maximus</name>
    <name type="common">Turbot</name>
    <name type="synonym">Psetta maxima</name>
    <dbReference type="NCBI Taxonomy" id="52904"/>
    <lineage>
        <taxon>Eukaryota</taxon>
        <taxon>Metazoa</taxon>
        <taxon>Chordata</taxon>
        <taxon>Craniata</taxon>
        <taxon>Vertebrata</taxon>
        <taxon>Euteleostomi</taxon>
        <taxon>Actinopterygii</taxon>
        <taxon>Neopterygii</taxon>
        <taxon>Teleostei</taxon>
        <taxon>Neoteleostei</taxon>
        <taxon>Acanthomorphata</taxon>
        <taxon>Carangaria</taxon>
        <taxon>Pleuronectiformes</taxon>
        <taxon>Pleuronectoidei</taxon>
        <taxon>Scophthalmidae</taxon>
        <taxon>Scophthalmus</taxon>
    </lineage>
</organism>
<dbReference type="EMBL" id="VEVO01000005">
    <property type="protein sequence ID" value="KAF0042486.1"/>
    <property type="molecule type" value="Genomic_DNA"/>
</dbReference>
<dbReference type="PROSITE" id="PS50175">
    <property type="entry name" value="ASP_PROT_RETROV"/>
    <property type="match status" value="1"/>
</dbReference>
<dbReference type="InterPro" id="IPR036875">
    <property type="entry name" value="Znf_CCHC_sf"/>
</dbReference>
<feature type="signal peptide" evidence="2">
    <location>
        <begin position="1"/>
        <end position="32"/>
    </location>
</feature>